<dbReference type="InterPro" id="IPR017942">
    <property type="entry name" value="Lipid-bd_serum_glycop_N"/>
</dbReference>
<sequence length="211" mass="23178">MVDTLREIVVPALRAHFEELVLPDTKDTSVGVEYELQRFQVSNLSLPPENIHVKPTTDGKLIRVSVVNTFLELEVGRWSYESKGFVPVKDAGTARVSVNGMSISVMLEPRWSHGGGTKVVIADCVVTIDGKVRFATEGAVADWAYKAITVVLKPLVVSYIKEAIADTVSKTLAFHLSQWAFSRSLDDQPARAQRTEPQRPSTPQSTVTAAE</sequence>
<dbReference type="InterPro" id="IPR017943">
    <property type="entry name" value="Bactericidal_perm-incr_a/b_dom"/>
</dbReference>
<gene>
    <name evidence="3" type="ORF">CHC_T00000213001</name>
</gene>
<dbReference type="Proteomes" id="UP000012073">
    <property type="component" value="Unassembled WGS sequence"/>
</dbReference>
<reference evidence="4" key="1">
    <citation type="journal article" date="2013" name="Proc. Natl. Acad. Sci. U.S.A.">
        <title>Genome structure and metabolic features in the red seaweed Chondrus crispus shed light on evolution of the Archaeplastida.</title>
        <authorList>
            <person name="Collen J."/>
            <person name="Porcel B."/>
            <person name="Carre W."/>
            <person name="Ball S.G."/>
            <person name="Chaparro C."/>
            <person name="Tonon T."/>
            <person name="Barbeyron T."/>
            <person name="Michel G."/>
            <person name="Noel B."/>
            <person name="Valentin K."/>
            <person name="Elias M."/>
            <person name="Artiguenave F."/>
            <person name="Arun A."/>
            <person name="Aury J.M."/>
            <person name="Barbosa-Neto J.F."/>
            <person name="Bothwell J.H."/>
            <person name="Bouget F.Y."/>
            <person name="Brillet L."/>
            <person name="Cabello-Hurtado F."/>
            <person name="Capella-Gutierrez S."/>
            <person name="Charrier B."/>
            <person name="Cladiere L."/>
            <person name="Cock J.M."/>
            <person name="Coelho S.M."/>
            <person name="Colleoni C."/>
            <person name="Czjzek M."/>
            <person name="Da Silva C."/>
            <person name="Delage L."/>
            <person name="Denoeud F."/>
            <person name="Deschamps P."/>
            <person name="Dittami S.M."/>
            <person name="Gabaldon T."/>
            <person name="Gachon C.M."/>
            <person name="Groisillier A."/>
            <person name="Herve C."/>
            <person name="Jabbari K."/>
            <person name="Katinka M."/>
            <person name="Kloareg B."/>
            <person name="Kowalczyk N."/>
            <person name="Labadie K."/>
            <person name="Leblanc C."/>
            <person name="Lopez P.J."/>
            <person name="McLachlan D.H."/>
            <person name="Meslet-Cladiere L."/>
            <person name="Moustafa A."/>
            <person name="Nehr Z."/>
            <person name="Nyvall Collen P."/>
            <person name="Panaud O."/>
            <person name="Partensky F."/>
            <person name="Poulain J."/>
            <person name="Rensing S.A."/>
            <person name="Rousvoal S."/>
            <person name="Samson G."/>
            <person name="Symeonidi A."/>
            <person name="Weissenbach J."/>
            <person name="Zambounis A."/>
            <person name="Wincker P."/>
            <person name="Boyen C."/>
        </authorList>
    </citation>
    <scope>NUCLEOTIDE SEQUENCE [LARGE SCALE GENOMIC DNA]</scope>
    <source>
        <strain evidence="4">cv. Stackhouse</strain>
    </source>
</reference>
<evidence type="ECO:0000313" key="4">
    <source>
        <dbReference type="Proteomes" id="UP000012073"/>
    </source>
</evidence>
<dbReference type="Pfam" id="PF01273">
    <property type="entry name" value="LBP_BPI_CETP"/>
    <property type="match status" value="1"/>
</dbReference>
<evidence type="ECO:0000313" key="3">
    <source>
        <dbReference type="EMBL" id="CDF39360.1"/>
    </source>
</evidence>
<protein>
    <recommendedName>
        <fullName evidence="2">Lipid-binding serum glycoprotein N-terminal domain-containing protein</fullName>
    </recommendedName>
</protein>
<dbReference type="PANTHER" id="PTHR10504">
    <property type="entry name" value="BACTERICIDAL PERMEABILITY-INCREASING BPI PROTEIN-RELATED"/>
    <property type="match status" value="1"/>
</dbReference>
<feature type="compositionally biased region" description="Polar residues" evidence="1">
    <location>
        <begin position="198"/>
        <end position="211"/>
    </location>
</feature>
<evidence type="ECO:0000259" key="2">
    <source>
        <dbReference type="Pfam" id="PF01273"/>
    </source>
</evidence>
<keyword evidence="4" id="KW-1185">Reference proteome</keyword>
<dbReference type="SUPFAM" id="SSF55394">
    <property type="entry name" value="Bactericidal permeability-increasing protein, BPI"/>
    <property type="match status" value="1"/>
</dbReference>
<dbReference type="Gene3D" id="3.15.10.10">
    <property type="entry name" value="Bactericidal permeability-increasing protein, domain 1"/>
    <property type="match status" value="1"/>
</dbReference>
<dbReference type="InterPro" id="IPR032942">
    <property type="entry name" value="BPI/LBP/Plunc"/>
</dbReference>
<evidence type="ECO:0000256" key="1">
    <source>
        <dbReference type="SAM" id="MobiDB-lite"/>
    </source>
</evidence>
<dbReference type="GeneID" id="17326987"/>
<dbReference type="OrthoDB" id="10423876at2759"/>
<accession>R7QPP0</accession>
<dbReference type="EMBL" id="HG002023">
    <property type="protein sequence ID" value="CDF39360.1"/>
    <property type="molecule type" value="Genomic_DNA"/>
</dbReference>
<dbReference type="AlphaFoldDB" id="R7QPP0"/>
<dbReference type="PANTHER" id="PTHR10504:SF131">
    <property type="entry name" value="BPI2 DOMAIN-CONTAINING PROTEIN"/>
    <property type="match status" value="1"/>
</dbReference>
<feature type="domain" description="Lipid-binding serum glycoprotein N-terminal" evidence="2">
    <location>
        <begin position="6"/>
        <end position="170"/>
    </location>
</feature>
<organism evidence="3 4">
    <name type="scientific">Chondrus crispus</name>
    <name type="common">Carrageen Irish moss</name>
    <name type="synonym">Polymorpha crispa</name>
    <dbReference type="NCBI Taxonomy" id="2769"/>
    <lineage>
        <taxon>Eukaryota</taxon>
        <taxon>Rhodophyta</taxon>
        <taxon>Florideophyceae</taxon>
        <taxon>Rhodymeniophycidae</taxon>
        <taxon>Gigartinales</taxon>
        <taxon>Gigartinaceae</taxon>
        <taxon>Chondrus</taxon>
    </lineage>
</organism>
<feature type="compositionally biased region" description="Basic and acidic residues" evidence="1">
    <location>
        <begin position="186"/>
        <end position="197"/>
    </location>
</feature>
<feature type="region of interest" description="Disordered" evidence="1">
    <location>
        <begin position="186"/>
        <end position="211"/>
    </location>
</feature>
<dbReference type="KEGG" id="ccp:CHC_T00000213001"/>
<name>R7QPP0_CHOCR</name>
<dbReference type="GO" id="GO:0005615">
    <property type="term" value="C:extracellular space"/>
    <property type="evidence" value="ECO:0007669"/>
    <property type="project" value="TreeGrafter"/>
</dbReference>
<dbReference type="RefSeq" id="XP_005719271.1">
    <property type="nucleotide sequence ID" value="XM_005719214.1"/>
</dbReference>
<dbReference type="GO" id="GO:0008289">
    <property type="term" value="F:lipid binding"/>
    <property type="evidence" value="ECO:0007669"/>
    <property type="project" value="InterPro"/>
</dbReference>
<proteinExistence type="predicted"/>
<dbReference type="Gramene" id="CDF39360">
    <property type="protein sequence ID" value="CDF39360"/>
    <property type="gene ID" value="CHC_T00000213001"/>
</dbReference>